<evidence type="ECO:0000313" key="2">
    <source>
        <dbReference type="EMBL" id="KAL0485608.1"/>
    </source>
</evidence>
<proteinExistence type="predicted"/>
<dbReference type="PANTHER" id="PTHR23101:SF104">
    <property type="entry name" value="PROTEIN SPRINT"/>
    <property type="match status" value="1"/>
</dbReference>
<accession>A0AAW2Z8P4</accession>
<dbReference type="PROSITE" id="PS51205">
    <property type="entry name" value="VPS9"/>
    <property type="match status" value="1"/>
</dbReference>
<dbReference type="InterPro" id="IPR037191">
    <property type="entry name" value="VPS9_dom_sf"/>
</dbReference>
<dbReference type="Gene3D" id="1.20.1050.80">
    <property type="entry name" value="VPS9 domain"/>
    <property type="match status" value="1"/>
</dbReference>
<dbReference type="GO" id="GO:0031267">
    <property type="term" value="F:small GTPase binding"/>
    <property type="evidence" value="ECO:0007669"/>
    <property type="project" value="TreeGrafter"/>
</dbReference>
<protein>
    <recommendedName>
        <fullName evidence="1">VPS9 domain-containing protein</fullName>
    </recommendedName>
</protein>
<dbReference type="Pfam" id="PF02204">
    <property type="entry name" value="VPS9"/>
    <property type="match status" value="1"/>
</dbReference>
<gene>
    <name evidence="2" type="ORF">AKO1_003175</name>
</gene>
<reference evidence="2 3" key="1">
    <citation type="submission" date="2024-03" db="EMBL/GenBank/DDBJ databases">
        <title>The Acrasis kona genome and developmental transcriptomes reveal deep origins of eukaryotic multicellular pathways.</title>
        <authorList>
            <person name="Sheikh S."/>
            <person name="Fu C.-J."/>
            <person name="Brown M.W."/>
            <person name="Baldauf S.L."/>
        </authorList>
    </citation>
    <scope>NUCLEOTIDE SEQUENCE [LARGE SCALE GENOMIC DNA]</scope>
    <source>
        <strain evidence="2 3">ATCC MYA-3509</strain>
    </source>
</reference>
<dbReference type="GO" id="GO:0005829">
    <property type="term" value="C:cytosol"/>
    <property type="evidence" value="ECO:0007669"/>
    <property type="project" value="TreeGrafter"/>
</dbReference>
<comment type="caution">
    <text evidence="2">The sequence shown here is derived from an EMBL/GenBank/DDBJ whole genome shotgun (WGS) entry which is preliminary data.</text>
</comment>
<evidence type="ECO:0000313" key="3">
    <source>
        <dbReference type="Proteomes" id="UP001431209"/>
    </source>
</evidence>
<dbReference type="PANTHER" id="PTHR23101">
    <property type="entry name" value="RAB GDP/GTP EXCHANGE FACTOR"/>
    <property type="match status" value="1"/>
</dbReference>
<name>A0AAW2Z8P4_9EUKA</name>
<feature type="domain" description="VPS9" evidence="1">
    <location>
        <begin position="254"/>
        <end position="393"/>
    </location>
</feature>
<sequence>MSPPFNVSVKRDVAYSPRFHPSSPTNTILVLTPRSSRSSSVSSVGLQQGLLQNEEIIDDTDEDLHTPDQHTVTIHNKFWNSEFDEDHEEEAQSRFRNSSIESARSVIHNKLKSSLYTSILSQKEVEVDLDIEYDNDDDNMPDLSLYLHQIKIFLKSVAEQQKYENLFKESAVAPLQDDYHCIIFLKNTSEHLMHRHKNQLHAQSTGCELEYSDIYEILERILFETQDHFFYNIFIKDVGRHFNAVKSNDQIFFDKSSDCLARVLKDLDLYYDSETFKVEYNEAIKCLKSISQIYSPTKKLHCITRASKKTMYSMTKKSAISTSHGETIISTDHFLPVFICVVCCTHMPDTFTQLCFLNKYANEELLIGEHGFYLSSFESAAHYIISQDHENTN</sequence>
<organism evidence="2 3">
    <name type="scientific">Acrasis kona</name>
    <dbReference type="NCBI Taxonomy" id="1008807"/>
    <lineage>
        <taxon>Eukaryota</taxon>
        <taxon>Discoba</taxon>
        <taxon>Heterolobosea</taxon>
        <taxon>Tetramitia</taxon>
        <taxon>Eutetramitia</taxon>
        <taxon>Acrasidae</taxon>
        <taxon>Acrasis</taxon>
    </lineage>
</organism>
<evidence type="ECO:0000259" key="1">
    <source>
        <dbReference type="PROSITE" id="PS51205"/>
    </source>
</evidence>
<dbReference type="GO" id="GO:0016192">
    <property type="term" value="P:vesicle-mediated transport"/>
    <property type="evidence" value="ECO:0007669"/>
    <property type="project" value="InterPro"/>
</dbReference>
<dbReference type="InterPro" id="IPR045046">
    <property type="entry name" value="Vps9-like"/>
</dbReference>
<dbReference type="EMBL" id="JAOPGA020001154">
    <property type="protein sequence ID" value="KAL0485608.1"/>
    <property type="molecule type" value="Genomic_DNA"/>
</dbReference>
<dbReference type="SUPFAM" id="SSF109993">
    <property type="entry name" value="VPS9 domain"/>
    <property type="match status" value="1"/>
</dbReference>
<dbReference type="GO" id="GO:0030139">
    <property type="term" value="C:endocytic vesicle"/>
    <property type="evidence" value="ECO:0007669"/>
    <property type="project" value="TreeGrafter"/>
</dbReference>
<dbReference type="SMART" id="SM00167">
    <property type="entry name" value="VPS9"/>
    <property type="match status" value="1"/>
</dbReference>
<keyword evidence="3" id="KW-1185">Reference proteome</keyword>
<dbReference type="GO" id="GO:0005085">
    <property type="term" value="F:guanyl-nucleotide exchange factor activity"/>
    <property type="evidence" value="ECO:0007669"/>
    <property type="project" value="InterPro"/>
</dbReference>
<dbReference type="InterPro" id="IPR003123">
    <property type="entry name" value="VPS9"/>
</dbReference>
<dbReference type="Proteomes" id="UP001431209">
    <property type="component" value="Unassembled WGS sequence"/>
</dbReference>
<dbReference type="AlphaFoldDB" id="A0AAW2Z8P4"/>